<comment type="caution">
    <text evidence="2">The sequence shown here is derived from an EMBL/GenBank/DDBJ whole genome shotgun (WGS) entry which is preliminary data.</text>
</comment>
<accession>A0A2I0IHK0</accession>
<evidence type="ECO:0000313" key="2">
    <source>
        <dbReference type="EMBL" id="PKI43454.1"/>
    </source>
</evidence>
<name>A0A2I0IHK0_PUNGR</name>
<evidence type="ECO:0000256" key="1">
    <source>
        <dbReference type="SAM" id="MobiDB-lite"/>
    </source>
</evidence>
<dbReference type="Proteomes" id="UP000233551">
    <property type="component" value="Unassembled WGS sequence"/>
</dbReference>
<organism evidence="2 3">
    <name type="scientific">Punica granatum</name>
    <name type="common">Pomegranate</name>
    <dbReference type="NCBI Taxonomy" id="22663"/>
    <lineage>
        <taxon>Eukaryota</taxon>
        <taxon>Viridiplantae</taxon>
        <taxon>Streptophyta</taxon>
        <taxon>Embryophyta</taxon>
        <taxon>Tracheophyta</taxon>
        <taxon>Spermatophyta</taxon>
        <taxon>Magnoliopsida</taxon>
        <taxon>eudicotyledons</taxon>
        <taxon>Gunneridae</taxon>
        <taxon>Pentapetalae</taxon>
        <taxon>rosids</taxon>
        <taxon>malvids</taxon>
        <taxon>Myrtales</taxon>
        <taxon>Lythraceae</taxon>
        <taxon>Punica</taxon>
    </lineage>
</organism>
<feature type="region of interest" description="Disordered" evidence="1">
    <location>
        <begin position="32"/>
        <end position="97"/>
    </location>
</feature>
<sequence length="97" mass="10292">MAALPPKSFANGMKVDLLGGSFPDLRLTFAANSSSTSKPRGGGSRSRAMRDALSDGRPQGSGGVVVVDNSRNRQPCRENFKTRSRGGPRPTTDFEPP</sequence>
<keyword evidence="3" id="KW-1185">Reference proteome</keyword>
<dbReference type="EMBL" id="PGOL01003048">
    <property type="protein sequence ID" value="PKI43454.1"/>
    <property type="molecule type" value="Genomic_DNA"/>
</dbReference>
<dbReference type="AlphaFoldDB" id="A0A2I0IHK0"/>
<evidence type="ECO:0000313" key="3">
    <source>
        <dbReference type="Proteomes" id="UP000233551"/>
    </source>
</evidence>
<proteinExistence type="predicted"/>
<gene>
    <name evidence="2" type="ORF">CRG98_036211</name>
</gene>
<reference evidence="2 3" key="1">
    <citation type="submission" date="2017-11" db="EMBL/GenBank/DDBJ databases">
        <title>De-novo sequencing of pomegranate (Punica granatum L.) genome.</title>
        <authorList>
            <person name="Akparov Z."/>
            <person name="Amiraslanov A."/>
            <person name="Hajiyeva S."/>
            <person name="Abbasov M."/>
            <person name="Kaur K."/>
            <person name="Hamwieh A."/>
            <person name="Solovyev V."/>
            <person name="Salamov A."/>
            <person name="Braich B."/>
            <person name="Kosarev P."/>
            <person name="Mahmoud A."/>
            <person name="Hajiyev E."/>
            <person name="Babayeva S."/>
            <person name="Izzatullayeva V."/>
            <person name="Mammadov A."/>
            <person name="Mammadov A."/>
            <person name="Sharifova S."/>
            <person name="Ojaghi J."/>
            <person name="Eynullazada K."/>
            <person name="Bayramov B."/>
            <person name="Abdulazimova A."/>
            <person name="Shahmuradov I."/>
        </authorList>
    </citation>
    <scope>NUCLEOTIDE SEQUENCE [LARGE SCALE GENOMIC DNA]</scope>
    <source>
        <strain evidence="3">cv. AG2017</strain>
        <tissue evidence="2">Leaf</tissue>
    </source>
</reference>
<protein>
    <submittedName>
        <fullName evidence="2">Uncharacterized protein</fullName>
    </submittedName>
</protein>